<name>A0A9Q0KRB1_9MAGN</name>
<protein>
    <submittedName>
        <fullName evidence="2">Uncharacterized protein</fullName>
    </submittedName>
</protein>
<feature type="region of interest" description="Disordered" evidence="1">
    <location>
        <begin position="1"/>
        <end position="100"/>
    </location>
</feature>
<proteinExistence type="predicted"/>
<feature type="compositionally biased region" description="Basic and acidic residues" evidence="1">
    <location>
        <begin position="49"/>
        <end position="63"/>
    </location>
</feature>
<evidence type="ECO:0000313" key="3">
    <source>
        <dbReference type="Proteomes" id="UP001141806"/>
    </source>
</evidence>
<comment type="caution">
    <text evidence="2">The sequence shown here is derived from an EMBL/GenBank/DDBJ whole genome shotgun (WGS) entry which is preliminary data.</text>
</comment>
<feature type="compositionally biased region" description="Acidic residues" evidence="1">
    <location>
        <begin position="64"/>
        <end position="100"/>
    </location>
</feature>
<dbReference type="AlphaFoldDB" id="A0A9Q0KRB1"/>
<gene>
    <name evidence="2" type="ORF">NE237_008048</name>
</gene>
<reference evidence="2" key="1">
    <citation type="journal article" date="2023" name="Plant J.">
        <title>The genome of the king protea, Protea cynaroides.</title>
        <authorList>
            <person name="Chang J."/>
            <person name="Duong T.A."/>
            <person name="Schoeman C."/>
            <person name="Ma X."/>
            <person name="Roodt D."/>
            <person name="Barker N."/>
            <person name="Li Z."/>
            <person name="Van de Peer Y."/>
            <person name="Mizrachi E."/>
        </authorList>
    </citation>
    <scope>NUCLEOTIDE SEQUENCE</scope>
    <source>
        <tissue evidence="2">Young leaves</tissue>
    </source>
</reference>
<keyword evidence="3" id="KW-1185">Reference proteome</keyword>
<organism evidence="2 3">
    <name type="scientific">Protea cynaroides</name>
    <dbReference type="NCBI Taxonomy" id="273540"/>
    <lineage>
        <taxon>Eukaryota</taxon>
        <taxon>Viridiplantae</taxon>
        <taxon>Streptophyta</taxon>
        <taxon>Embryophyta</taxon>
        <taxon>Tracheophyta</taxon>
        <taxon>Spermatophyta</taxon>
        <taxon>Magnoliopsida</taxon>
        <taxon>Proteales</taxon>
        <taxon>Proteaceae</taxon>
        <taxon>Protea</taxon>
    </lineage>
</organism>
<dbReference type="EMBL" id="JAMYWD010000004">
    <property type="protein sequence ID" value="KAJ4974874.1"/>
    <property type="molecule type" value="Genomic_DNA"/>
</dbReference>
<evidence type="ECO:0000313" key="2">
    <source>
        <dbReference type="EMBL" id="KAJ4974874.1"/>
    </source>
</evidence>
<accession>A0A9Q0KRB1</accession>
<dbReference type="Proteomes" id="UP001141806">
    <property type="component" value="Unassembled WGS sequence"/>
</dbReference>
<sequence>MASFYVEKSGEATEEGSTSSADDARPSTKGFENIGESFQYNDSSDDEEWKYGSDHSNEVKSSDEDYEQVEEENEQIEEEDRENSNDDASDYNDVEELESS</sequence>
<evidence type="ECO:0000256" key="1">
    <source>
        <dbReference type="SAM" id="MobiDB-lite"/>
    </source>
</evidence>